<evidence type="ECO:0000256" key="1">
    <source>
        <dbReference type="SAM" id="Phobius"/>
    </source>
</evidence>
<reference evidence="2" key="2">
    <citation type="journal article" date="2018" name="Nat. Commun.">
        <title>Tailed giant Tupanvirus possesses the most complete translational apparatus of the known virosphere.</title>
        <authorList>
            <person name="Abrahao J."/>
            <person name="Silva L."/>
            <person name="Silva L.S."/>
            <person name="Khalil J.Y.B."/>
            <person name="Rodrigues R."/>
            <person name="Arantes T."/>
            <person name="Assis F."/>
            <person name="Boratto P."/>
            <person name="Andrade M."/>
            <person name="Kroon E.G."/>
            <person name="Ribeiro B."/>
            <person name="Bergier I."/>
            <person name="Seligmann H."/>
            <person name="Ghigo E."/>
            <person name="Colson P."/>
            <person name="Levasseur A."/>
            <person name="Kroemer G."/>
            <person name="Raoult D."/>
            <person name="La Scola B."/>
        </authorList>
    </citation>
    <scope>NUCLEOTIDE SEQUENCE [LARGE SCALE GENOMIC DNA]</scope>
    <source>
        <strain evidence="2">Soda lake</strain>
    </source>
</reference>
<dbReference type="GeneID" id="80518425"/>
<feature type="transmembrane region" description="Helical" evidence="1">
    <location>
        <begin position="192"/>
        <end position="213"/>
    </location>
</feature>
<dbReference type="EMBL" id="KY523104">
    <property type="protein sequence ID" value="QKU35008.1"/>
    <property type="molecule type" value="Genomic_DNA"/>
</dbReference>
<protein>
    <submittedName>
        <fullName evidence="2">Putative orfan</fullName>
    </submittedName>
</protein>
<organism evidence="2">
    <name type="scientific">Tupanvirus soda lake</name>
    <dbReference type="NCBI Taxonomy" id="2126985"/>
    <lineage>
        <taxon>Viruses</taxon>
        <taxon>Varidnaviria</taxon>
        <taxon>Bamfordvirae</taxon>
        <taxon>Nucleocytoviricota</taxon>
        <taxon>Megaviricetes</taxon>
        <taxon>Imitervirales</taxon>
        <taxon>Mimiviridae</taxon>
        <taxon>Megamimivirinae</taxon>
        <taxon>Tupanvirus</taxon>
        <taxon>Tupanvirus salinum</taxon>
    </lineage>
</organism>
<keyword evidence="1" id="KW-0812">Transmembrane</keyword>
<accession>A0A6N1NTV1</accession>
<name>A0A6N1NTV1_9VIRU</name>
<keyword evidence="1" id="KW-1133">Transmembrane helix</keyword>
<dbReference type="RefSeq" id="YP_010781661.1">
    <property type="nucleotide sequence ID" value="NC_075039.1"/>
</dbReference>
<proteinExistence type="predicted"/>
<dbReference type="KEGG" id="vg:80518425"/>
<sequence length="214" mass="23794">MVKKGDASVCCTQGGVQSYQYGGDTYECDKQYWQQYWGNHQCDAYLANYCGMGNNLFSNTCRAWINAFQTTGGNKQADLIITDKCSEKENANRPECACITAVNNINNDINTPVGFRVECVTNKCSNAAFRTSDQLIPCPEIIDCSINISDANFVVNNADQFTNNFVQQCGSKITNNRNDNQNTFITNTTIRYAIGTTVGLVVVLIIILLIYMFL</sequence>
<evidence type="ECO:0000313" key="2">
    <source>
        <dbReference type="EMBL" id="QKU35008.1"/>
    </source>
</evidence>
<keyword evidence="1" id="KW-0472">Membrane</keyword>
<reference evidence="2" key="1">
    <citation type="submission" date="2017-01" db="EMBL/GenBank/DDBJ databases">
        <authorList>
            <person name="Assis F.L."/>
            <person name="Abrahao J.S."/>
            <person name="Silva L."/>
            <person name="Khalil J.B."/>
            <person name="Rodrigues R."/>
            <person name="Silva L.S."/>
            <person name="Arantes T."/>
            <person name="Boratto P."/>
            <person name="Andrade M."/>
            <person name="Kroon E.G."/>
            <person name="Ribeiro B."/>
            <person name="Bergier I."/>
            <person name="Seligmann H."/>
            <person name="Ghigo E."/>
            <person name="Colson P."/>
            <person name="Levasseur A."/>
            <person name="Raoult D."/>
            <person name="Scola B.L."/>
        </authorList>
    </citation>
    <scope>NUCLEOTIDE SEQUENCE</scope>
    <source>
        <strain evidence="2">Soda lake</strain>
    </source>
</reference>